<dbReference type="SUPFAM" id="SSF51695">
    <property type="entry name" value="PLC-like phosphodiesterases"/>
    <property type="match status" value="1"/>
</dbReference>
<evidence type="ECO:0000256" key="6">
    <source>
        <dbReference type="ARBA" id="ARBA00047512"/>
    </source>
</evidence>
<evidence type="ECO:0000313" key="9">
    <source>
        <dbReference type="Proteomes" id="UP001465755"/>
    </source>
</evidence>
<dbReference type="EC" id="3.1.4.46" evidence="2"/>
<evidence type="ECO:0000256" key="1">
    <source>
        <dbReference type="ARBA" id="ARBA00007277"/>
    </source>
</evidence>
<evidence type="ECO:0000256" key="2">
    <source>
        <dbReference type="ARBA" id="ARBA00012247"/>
    </source>
</evidence>
<keyword evidence="3" id="KW-0732">Signal</keyword>
<dbReference type="InterPro" id="IPR030395">
    <property type="entry name" value="GP_PDE_dom"/>
</dbReference>
<keyword evidence="4" id="KW-0319">Glycerol metabolism</keyword>
<sequence>MPEHTLGAYKLAVEQGADFIECDVVLTKDCKPICRHEPDISQTTDAMQKYPGRMRNATIDGQTLEGIFATDFTLKEIKTLRALQPRSYRNQKYNGLYSIPTLQEYIETAQAASRPVGVYPETKHPTWHAAQNLTCLEGSNITSLVLQVLVEYGYGADLGSSEWRRKPAFIQSFEENNLKWLSQHTKIPLLQLMEDTHLRTADTNVSYGAMMSDAGLATIAQYAQGIGPWKGSMLPANGSEIAAGRGLGARAHAHGLLVHPYTFRDDPSLLNARWHGNSRLEYEYFLSQEGIDGAFTDFPATLAAVLTDRQAPQAVRATNTARSLSKAAYNFAMRQSMAEI</sequence>
<dbReference type="Gene3D" id="3.20.20.190">
    <property type="entry name" value="Phosphatidylinositol (PI) phosphodiesterase"/>
    <property type="match status" value="1"/>
</dbReference>
<dbReference type="AlphaFoldDB" id="A0AAW1P8V9"/>
<dbReference type="EMBL" id="JALJOQ010000038">
    <property type="protein sequence ID" value="KAK9806395.1"/>
    <property type="molecule type" value="Genomic_DNA"/>
</dbReference>
<dbReference type="PROSITE" id="PS51704">
    <property type="entry name" value="GP_PDE"/>
    <property type="match status" value="1"/>
</dbReference>
<evidence type="ECO:0000256" key="5">
    <source>
        <dbReference type="ARBA" id="ARBA00022801"/>
    </source>
</evidence>
<evidence type="ECO:0000313" key="8">
    <source>
        <dbReference type="EMBL" id="KAK9806395.1"/>
    </source>
</evidence>
<reference evidence="8 9" key="1">
    <citation type="journal article" date="2024" name="Nat. Commun.">
        <title>Phylogenomics reveals the evolutionary origins of lichenization in chlorophyte algae.</title>
        <authorList>
            <person name="Puginier C."/>
            <person name="Libourel C."/>
            <person name="Otte J."/>
            <person name="Skaloud P."/>
            <person name="Haon M."/>
            <person name="Grisel S."/>
            <person name="Petersen M."/>
            <person name="Berrin J.G."/>
            <person name="Delaux P.M."/>
            <person name="Dal Grande F."/>
            <person name="Keller J."/>
        </authorList>
    </citation>
    <scope>NUCLEOTIDE SEQUENCE [LARGE SCALE GENOMIC DNA]</scope>
    <source>
        <strain evidence="8 9">SAG 2036</strain>
    </source>
</reference>
<dbReference type="GO" id="GO:0006629">
    <property type="term" value="P:lipid metabolic process"/>
    <property type="evidence" value="ECO:0007669"/>
    <property type="project" value="InterPro"/>
</dbReference>
<keyword evidence="5" id="KW-0378">Hydrolase</keyword>
<dbReference type="PANTHER" id="PTHR43620:SF7">
    <property type="entry name" value="GLYCEROPHOSPHODIESTER PHOSPHODIESTERASE GDPD5-RELATED"/>
    <property type="match status" value="1"/>
</dbReference>
<evidence type="ECO:0000256" key="4">
    <source>
        <dbReference type="ARBA" id="ARBA00022798"/>
    </source>
</evidence>
<dbReference type="GO" id="GO:0008889">
    <property type="term" value="F:glycerophosphodiester phosphodiesterase activity"/>
    <property type="evidence" value="ECO:0007669"/>
    <property type="project" value="UniProtKB-EC"/>
</dbReference>
<dbReference type="Pfam" id="PF03009">
    <property type="entry name" value="GDPD"/>
    <property type="match status" value="1"/>
</dbReference>
<evidence type="ECO:0000256" key="3">
    <source>
        <dbReference type="ARBA" id="ARBA00022729"/>
    </source>
</evidence>
<dbReference type="Proteomes" id="UP001465755">
    <property type="component" value="Unassembled WGS sequence"/>
</dbReference>
<dbReference type="GO" id="GO:0006071">
    <property type="term" value="P:glycerol metabolic process"/>
    <property type="evidence" value="ECO:0007669"/>
    <property type="project" value="UniProtKB-KW"/>
</dbReference>
<keyword evidence="9" id="KW-1185">Reference proteome</keyword>
<gene>
    <name evidence="8" type="ORF">WJX73_000879</name>
</gene>
<accession>A0AAW1P8V9</accession>
<proteinExistence type="inferred from homology"/>
<evidence type="ECO:0000259" key="7">
    <source>
        <dbReference type="PROSITE" id="PS51704"/>
    </source>
</evidence>
<comment type="similarity">
    <text evidence="1">Belongs to the glycerophosphoryl diester phosphodiesterase family.</text>
</comment>
<dbReference type="InterPro" id="IPR017946">
    <property type="entry name" value="PLC-like_Pdiesterase_TIM-brl"/>
</dbReference>
<protein>
    <recommendedName>
        <fullName evidence="2">glycerophosphodiester phosphodiesterase</fullName>
        <ecNumber evidence="2">3.1.4.46</ecNumber>
    </recommendedName>
</protein>
<dbReference type="PANTHER" id="PTHR43620">
    <property type="entry name" value="GLYCEROPHOSPHORYL DIESTER PHOSPHODIESTERASE"/>
    <property type="match status" value="1"/>
</dbReference>
<feature type="domain" description="GP-PDE" evidence="7">
    <location>
        <begin position="1"/>
        <end position="306"/>
    </location>
</feature>
<comment type="caution">
    <text evidence="8">The sequence shown here is derived from an EMBL/GenBank/DDBJ whole genome shotgun (WGS) entry which is preliminary data.</text>
</comment>
<comment type="catalytic activity">
    <reaction evidence="6">
        <text>a sn-glycero-3-phosphodiester + H2O = an alcohol + sn-glycerol 3-phosphate + H(+)</text>
        <dbReference type="Rhea" id="RHEA:12969"/>
        <dbReference type="ChEBI" id="CHEBI:15377"/>
        <dbReference type="ChEBI" id="CHEBI:15378"/>
        <dbReference type="ChEBI" id="CHEBI:30879"/>
        <dbReference type="ChEBI" id="CHEBI:57597"/>
        <dbReference type="ChEBI" id="CHEBI:83408"/>
        <dbReference type="EC" id="3.1.4.46"/>
    </reaction>
</comment>
<name>A0AAW1P8V9_9CHLO</name>
<organism evidence="8 9">
    <name type="scientific">Symbiochloris irregularis</name>
    <dbReference type="NCBI Taxonomy" id="706552"/>
    <lineage>
        <taxon>Eukaryota</taxon>
        <taxon>Viridiplantae</taxon>
        <taxon>Chlorophyta</taxon>
        <taxon>core chlorophytes</taxon>
        <taxon>Trebouxiophyceae</taxon>
        <taxon>Trebouxiales</taxon>
        <taxon>Trebouxiaceae</taxon>
        <taxon>Symbiochloris</taxon>
    </lineage>
</organism>